<dbReference type="Pfam" id="PF01091">
    <property type="entry name" value="PTN_MK_C"/>
    <property type="match status" value="1"/>
</dbReference>
<dbReference type="FunFam" id="2.30.90.10:FF:000001">
    <property type="entry name" value="Pleiotrophin"/>
    <property type="match status" value="1"/>
</dbReference>
<dbReference type="PhylomeDB" id="B3M8Y2"/>
<dbReference type="GO" id="GO:0008201">
    <property type="term" value="F:heparin binding"/>
    <property type="evidence" value="ECO:0007669"/>
    <property type="project" value="EnsemblMetazoa"/>
</dbReference>
<evidence type="ECO:0000256" key="2">
    <source>
        <dbReference type="ARBA" id="ARBA00005403"/>
    </source>
</evidence>
<dbReference type="KEGG" id="dan:6507671"/>
<dbReference type="Proteomes" id="UP000007801">
    <property type="component" value="Unassembled WGS sequence"/>
</dbReference>
<dbReference type="GO" id="GO:0048332">
    <property type="term" value="P:mesoderm morphogenesis"/>
    <property type="evidence" value="ECO:0007669"/>
    <property type="project" value="TreeGrafter"/>
</dbReference>
<dbReference type="AlphaFoldDB" id="B3M8Y2"/>
<dbReference type="GO" id="GO:0008340">
    <property type="term" value="P:determination of adult lifespan"/>
    <property type="evidence" value="ECO:0007669"/>
    <property type="project" value="EnsemblMetazoa"/>
</dbReference>
<feature type="signal peptide" evidence="7">
    <location>
        <begin position="1"/>
        <end position="28"/>
    </location>
</feature>
<dbReference type="PANTHER" id="PTHR21050:SF1">
    <property type="entry name" value="MIDKINE AND PLEIOTROPHIN 1, ISOFORM A-RELATED"/>
    <property type="match status" value="1"/>
</dbReference>
<proteinExistence type="inferred from homology"/>
<dbReference type="InterPro" id="IPR020090">
    <property type="entry name" value="PTN/MK_C_dom"/>
</dbReference>
<evidence type="ECO:0000256" key="1">
    <source>
        <dbReference type="ARBA" id="ARBA00004613"/>
    </source>
</evidence>
<keyword evidence="10" id="KW-1185">Reference proteome</keyword>
<evidence type="ECO:0000313" key="10">
    <source>
        <dbReference type="Proteomes" id="UP000007801"/>
    </source>
</evidence>
<feature type="region of interest" description="Disordered" evidence="6">
    <location>
        <begin position="210"/>
        <end position="284"/>
    </location>
</feature>
<keyword evidence="5" id="KW-1015">Disulfide bond</keyword>
<dbReference type="InParanoid" id="B3M8Y2"/>
<feature type="compositionally biased region" description="Polar residues" evidence="6">
    <location>
        <begin position="226"/>
        <end position="237"/>
    </location>
</feature>
<comment type="similarity">
    <text evidence="2">Belongs to the pleiotrophin family.</text>
</comment>
<keyword evidence="3" id="KW-0964">Secreted</keyword>
<evidence type="ECO:0000256" key="3">
    <source>
        <dbReference type="ARBA" id="ARBA00022525"/>
    </source>
</evidence>
<dbReference type="GO" id="GO:0005576">
    <property type="term" value="C:extracellular region"/>
    <property type="evidence" value="ECO:0007669"/>
    <property type="project" value="UniProtKB-SubCell"/>
</dbReference>
<dbReference type="FunCoup" id="B3M8Y2">
    <property type="interactions" value="21"/>
</dbReference>
<dbReference type="Gene3D" id="2.30.90.10">
    <property type="entry name" value="Heparin-binding Growth Factor, Midkine, Chain A- C-terminal Domain"/>
    <property type="match status" value="2"/>
</dbReference>
<keyword evidence="4 7" id="KW-0732">Signal</keyword>
<dbReference type="GO" id="GO:0008083">
    <property type="term" value="F:growth factor activity"/>
    <property type="evidence" value="ECO:0007669"/>
    <property type="project" value="InterPro"/>
</dbReference>
<dbReference type="CTD" id="44787"/>
<feature type="chain" id="PRO_5002789824" evidence="7">
    <location>
        <begin position="29"/>
        <end position="284"/>
    </location>
</feature>
<feature type="domain" description="Pleiotrophin/Midkine C-terminal" evidence="8">
    <location>
        <begin position="158"/>
        <end position="201"/>
    </location>
</feature>
<comment type="subcellular location">
    <subcellularLocation>
        <location evidence="1">Secreted</location>
    </subcellularLocation>
</comment>
<dbReference type="EMBL" id="CH902618">
    <property type="protein sequence ID" value="EDV38926.1"/>
    <property type="molecule type" value="Genomic_DNA"/>
</dbReference>
<dbReference type="STRING" id="7217.B3M8Y2"/>
<protein>
    <submittedName>
        <fullName evidence="9">Uncharacterized protein, isoform A</fullName>
    </submittedName>
</protein>
<accession>B3M8Y2</accession>
<reference evidence="9 10" key="1">
    <citation type="journal article" date="2007" name="Nature">
        <title>Evolution of genes and genomes on the Drosophila phylogeny.</title>
        <authorList>
            <consortium name="Drosophila 12 Genomes Consortium"/>
            <person name="Clark A.G."/>
            <person name="Eisen M.B."/>
            <person name="Smith D.R."/>
            <person name="Bergman C.M."/>
            <person name="Oliver B."/>
            <person name="Markow T.A."/>
            <person name="Kaufman T.C."/>
            <person name="Kellis M."/>
            <person name="Gelbart W."/>
            <person name="Iyer V.N."/>
            <person name="Pollard D.A."/>
            <person name="Sackton T.B."/>
            <person name="Larracuente A.M."/>
            <person name="Singh N.D."/>
            <person name="Abad J.P."/>
            <person name="Abt D.N."/>
            <person name="Adryan B."/>
            <person name="Aguade M."/>
            <person name="Akashi H."/>
            <person name="Anderson W.W."/>
            <person name="Aquadro C.F."/>
            <person name="Ardell D.H."/>
            <person name="Arguello R."/>
            <person name="Artieri C.G."/>
            <person name="Barbash D.A."/>
            <person name="Barker D."/>
            <person name="Barsanti P."/>
            <person name="Batterham P."/>
            <person name="Batzoglou S."/>
            <person name="Begun D."/>
            <person name="Bhutkar A."/>
            <person name="Blanco E."/>
            <person name="Bosak S.A."/>
            <person name="Bradley R.K."/>
            <person name="Brand A.D."/>
            <person name="Brent M.R."/>
            <person name="Brooks A.N."/>
            <person name="Brown R.H."/>
            <person name="Butlin R.K."/>
            <person name="Caggese C."/>
            <person name="Calvi B.R."/>
            <person name="Bernardo de Carvalho A."/>
            <person name="Caspi A."/>
            <person name="Castrezana S."/>
            <person name="Celniker S.E."/>
            <person name="Chang J.L."/>
            <person name="Chapple C."/>
            <person name="Chatterji S."/>
            <person name="Chinwalla A."/>
            <person name="Civetta A."/>
            <person name="Clifton S.W."/>
            <person name="Comeron J.M."/>
            <person name="Costello J.C."/>
            <person name="Coyne J.A."/>
            <person name="Daub J."/>
            <person name="David R.G."/>
            <person name="Delcher A.L."/>
            <person name="Delehaunty K."/>
            <person name="Do C.B."/>
            <person name="Ebling H."/>
            <person name="Edwards K."/>
            <person name="Eickbush T."/>
            <person name="Evans J.D."/>
            <person name="Filipski A."/>
            <person name="Findeiss S."/>
            <person name="Freyhult E."/>
            <person name="Fulton L."/>
            <person name="Fulton R."/>
            <person name="Garcia A.C."/>
            <person name="Gardiner A."/>
            <person name="Garfield D.A."/>
            <person name="Garvin B.E."/>
            <person name="Gibson G."/>
            <person name="Gilbert D."/>
            <person name="Gnerre S."/>
            <person name="Godfrey J."/>
            <person name="Good R."/>
            <person name="Gotea V."/>
            <person name="Gravely B."/>
            <person name="Greenberg A.J."/>
            <person name="Griffiths-Jones S."/>
            <person name="Gross S."/>
            <person name="Guigo R."/>
            <person name="Gustafson E.A."/>
            <person name="Haerty W."/>
            <person name="Hahn M.W."/>
            <person name="Halligan D.L."/>
            <person name="Halpern A.L."/>
            <person name="Halter G.M."/>
            <person name="Han M.V."/>
            <person name="Heger A."/>
            <person name="Hillier L."/>
            <person name="Hinrichs A.S."/>
            <person name="Holmes I."/>
            <person name="Hoskins R.A."/>
            <person name="Hubisz M.J."/>
            <person name="Hultmark D."/>
            <person name="Huntley M.A."/>
            <person name="Jaffe D.B."/>
            <person name="Jagadeeshan S."/>
            <person name="Jeck W.R."/>
            <person name="Johnson J."/>
            <person name="Jones C.D."/>
            <person name="Jordan W.C."/>
            <person name="Karpen G.H."/>
            <person name="Kataoka E."/>
            <person name="Keightley P.D."/>
            <person name="Kheradpour P."/>
            <person name="Kirkness E.F."/>
            <person name="Koerich L.B."/>
            <person name="Kristiansen K."/>
            <person name="Kudrna D."/>
            <person name="Kulathinal R.J."/>
            <person name="Kumar S."/>
            <person name="Kwok R."/>
            <person name="Lander E."/>
            <person name="Langley C.H."/>
            <person name="Lapoint R."/>
            <person name="Lazzaro B.P."/>
            <person name="Lee S.J."/>
            <person name="Levesque L."/>
            <person name="Li R."/>
            <person name="Lin C.F."/>
            <person name="Lin M.F."/>
            <person name="Lindblad-Toh K."/>
            <person name="Llopart A."/>
            <person name="Long M."/>
            <person name="Low L."/>
            <person name="Lozovsky E."/>
            <person name="Lu J."/>
            <person name="Luo M."/>
            <person name="Machado C.A."/>
            <person name="Makalowski W."/>
            <person name="Marzo M."/>
            <person name="Matsuda M."/>
            <person name="Matzkin L."/>
            <person name="McAllister B."/>
            <person name="McBride C.S."/>
            <person name="McKernan B."/>
            <person name="McKernan K."/>
            <person name="Mendez-Lago M."/>
            <person name="Minx P."/>
            <person name="Mollenhauer M.U."/>
            <person name="Montooth K."/>
            <person name="Mount S.M."/>
            <person name="Mu X."/>
            <person name="Myers E."/>
            <person name="Negre B."/>
            <person name="Newfeld S."/>
            <person name="Nielsen R."/>
            <person name="Noor M.A."/>
            <person name="O'Grady P."/>
            <person name="Pachter L."/>
            <person name="Papaceit M."/>
            <person name="Parisi M.J."/>
            <person name="Parisi M."/>
            <person name="Parts L."/>
            <person name="Pedersen J.S."/>
            <person name="Pesole G."/>
            <person name="Phillippy A.M."/>
            <person name="Ponting C.P."/>
            <person name="Pop M."/>
            <person name="Porcelli D."/>
            <person name="Powell J.R."/>
            <person name="Prohaska S."/>
            <person name="Pruitt K."/>
            <person name="Puig M."/>
            <person name="Quesneville H."/>
            <person name="Ram K.R."/>
            <person name="Rand D."/>
            <person name="Rasmussen M.D."/>
            <person name="Reed L.K."/>
            <person name="Reenan R."/>
            <person name="Reily A."/>
            <person name="Remington K.A."/>
            <person name="Rieger T.T."/>
            <person name="Ritchie M.G."/>
            <person name="Robin C."/>
            <person name="Rogers Y.H."/>
            <person name="Rohde C."/>
            <person name="Rozas J."/>
            <person name="Rubenfield M.J."/>
            <person name="Ruiz A."/>
            <person name="Russo S."/>
            <person name="Salzberg S.L."/>
            <person name="Sanchez-Gracia A."/>
            <person name="Saranga D.J."/>
            <person name="Sato H."/>
            <person name="Schaeffer S.W."/>
            <person name="Schatz M.C."/>
            <person name="Schlenke T."/>
            <person name="Schwartz R."/>
            <person name="Segarra C."/>
            <person name="Singh R.S."/>
            <person name="Sirot L."/>
            <person name="Sirota M."/>
            <person name="Sisneros N.B."/>
            <person name="Smith C.D."/>
            <person name="Smith T.F."/>
            <person name="Spieth J."/>
            <person name="Stage D.E."/>
            <person name="Stark A."/>
            <person name="Stephan W."/>
            <person name="Strausberg R.L."/>
            <person name="Strempel S."/>
            <person name="Sturgill D."/>
            <person name="Sutton G."/>
            <person name="Sutton G.G."/>
            <person name="Tao W."/>
            <person name="Teichmann S."/>
            <person name="Tobari Y.N."/>
            <person name="Tomimura Y."/>
            <person name="Tsolas J.M."/>
            <person name="Valente V.L."/>
            <person name="Venter E."/>
            <person name="Venter J.C."/>
            <person name="Vicario S."/>
            <person name="Vieira F.G."/>
            <person name="Vilella A.J."/>
            <person name="Villasante A."/>
            <person name="Walenz B."/>
            <person name="Wang J."/>
            <person name="Wasserman M."/>
            <person name="Watts T."/>
            <person name="Wilson D."/>
            <person name="Wilson R.K."/>
            <person name="Wing R.A."/>
            <person name="Wolfner M.F."/>
            <person name="Wong A."/>
            <person name="Wong G.K."/>
            <person name="Wu C.I."/>
            <person name="Wu G."/>
            <person name="Yamamoto D."/>
            <person name="Yang H.P."/>
            <person name="Yang S.P."/>
            <person name="Yorke J.A."/>
            <person name="Yoshida K."/>
            <person name="Zdobnov E."/>
            <person name="Zhang P."/>
            <person name="Zhang Y."/>
            <person name="Zimin A.V."/>
            <person name="Baldwin J."/>
            <person name="Abdouelleil A."/>
            <person name="Abdulkadir J."/>
            <person name="Abebe A."/>
            <person name="Abera B."/>
            <person name="Abreu J."/>
            <person name="Acer S.C."/>
            <person name="Aftuck L."/>
            <person name="Alexander A."/>
            <person name="An P."/>
            <person name="Anderson E."/>
            <person name="Anderson S."/>
            <person name="Arachi H."/>
            <person name="Azer M."/>
            <person name="Bachantsang P."/>
            <person name="Barry A."/>
            <person name="Bayul T."/>
            <person name="Berlin A."/>
            <person name="Bessette D."/>
            <person name="Bloom T."/>
            <person name="Blye J."/>
            <person name="Boguslavskiy L."/>
            <person name="Bonnet C."/>
            <person name="Boukhgalter B."/>
            <person name="Bourzgui I."/>
            <person name="Brown A."/>
            <person name="Cahill P."/>
            <person name="Channer S."/>
            <person name="Cheshatsang Y."/>
            <person name="Chuda L."/>
            <person name="Citroen M."/>
            <person name="Collymore A."/>
            <person name="Cooke P."/>
            <person name="Costello M."/>
            <person name="D'Aco K."/>
            <person name="Daza R."/>
            <person name="De Haan G."/>
            <person name="DeGray S."/>
            <person name="DeMaso C."/>
            <person name="Dhargay N."/>
            <person name="Dooley K."/>
            <person name="Dooley E."/>
            <person name="Doricent M."/>
            <person name="Dorje P."/>
            <person name="Dorjee K."/>
            <person name="Dupes A."/>
            <person name="Elong R."/>
            <person name="Falk J."/>
            <person name="Farina A."/>
            <person name="Faro S."/>
            <person name="Ferguson D."/>
            <person name="Fisher S."/>
            <person name="Foley C.D."/>
            <person name="Franke A."/>
            <person name="Friedrich D."/>
            <person name="Gadbois L."/>
            <person name="Gearin G."/>
            <person name="Gearin C.R."/>
            <person name="Giannoukos G."/>
            <person name="Goode T."/>
            <person name="Graham J."/>
            <person name="Grandbois E."/>
            <person name="Grewal S."/>
            <person name="Gyaltsen K."/>
            <person name="Hafez N."/>
            <person name="Hagos B."/>
            <person name="Hall J."/>
            <person name="Henson C."/>
            <person name="Hollinger A."/>
            <person name="Honan T."/>
            <person name="Huard M.D."/>
            <person name="Hughes L."/>
            <person name="Hurhula B."/>
            <person name="Husby M.E."/>
            <person name="Kamat A."/>
            <person name="Kanga B."/>
            <person name="Kashin S."/>
            <person name="Khazanovich D."/>
            <person name="Kisner P."/>
            <person name="Lance K."/>
            <person name="Lara M."/>
            <person name="Lee W."/>
            <person name="Lennon N."/>
            <person name="Letendre F."/>
            <person name="LeVine R."/>
            <person name="Lipovsky A."/>
            <person name="Liu X."/>
            <person name="Liu J."/>
            <person name="Liu S."/>
            <person name="Lokyitsang T."/>
            <person name="Lokyitsang Y."/>
            <person name="Lubonja R."/>
            <person name="Lui A."/>
            <person name="MacDonald P."/>
            <person name="Magnisalis V."/>
            <person name="Maru K."/>
            <person name="Matthews C."/>
            <person name="McCusker W."/>
            <person name="McDonough S."/>
            <person name="Mehta T."/>
            <person name="Meldrim J."/>
            <person name="Meneus L."/>
            <person name="Mihai O."/>
            <person name="Mihalev A."/>
            <person name="Mihova T."/>
            <person name="Mittelman R."/>
            <person name="Mlenga V."/>
            <person name="Montmayeur A."/>
            <person name="Mulrain L."/>
            <person name="Navidi A."/>
            <person name="Naylor J."/>
            <person name="Negash T."/>
            <person name="Nguyen T."/>
            <person name="Nguyen N."/>
            <person name="Nicol R."/>
            <person name="Norbu C."/>
            <person name="Norbu N."/>
            <person name="Novod N."/>
            <person name="O'Neill B."/>
            <person name="Osman S."/>
            <person name="Markiewicz E."/>
            <person name="Oyono O.L."/>
            <person name="Patti C."/>
            <person name="Phunkhang P."/>
            <person name="Pierre F."/>
            <person name="Priest M."/>
            <person name="Raghuraman S."/>
            <person name="Rege F."/>
            <person name="Reyes R."/>
            <person name="Rise C."/>
            <person name="Rogov P."/>
            <person name="Ross K."/>
            <person name="Ryan E."/>
            <person name="Settipalli S."/>
            <person name="Shea T."/>
            <person name="Sherpa N."/>
            <person name="Shi L."/>
            <person name="Shih D."/>
            <person name="Sparrow T."/>
            <person name="Spaulding J."/>
            <person name="Stalker J."/>
            <person name="Stange-Thomann N."/>
            <person name="Stavropoulos S."/>
            <person name="Stone C."/>
            <person name="Strader C."/>
            <person name="Tesfaye S."/>
            <person name="Thomson T."/>
            <person name="Thoulutsang Y."/>
            <person name="Thoulutsang D."/>
            <person name="Topham K."/>
            <person name="Topping I."/>
            <person name="Tsamla T."/>
            <person name="Vassiliev H."/>
            <person name="Vo A."/>
            <person name="Wangchuk T."/>
            <person name="Wangdi T."/>
            <person name="Weiand M."/>
            <person name="Wilkinson J."/>
            <person name="Wilson A."/>
            <person name="Yadav S."/>
            <person name="Young G."/>
            <person name="Yu Q."/>
            <person name="Zembek L."/>
            <person name="Zhong D."/>
            <person name="Zimmer A."/>
            <person name="Zwirko Z."/>
            <person name="Jaffe D.B."/>
            <person name="Alvarez P."/>
            <person name="Brockman W."/>
            <person name="Butler J."/>
            <person name="Chin C."/>
            <person name="Gnerre S."/>
            <person name="Grabherr M."/>
            <person name="Kleber M."/>
            <person name="Mauceli E."/>
            <person name="MacCallum I."/>
        </authorList>
    </citation>
    <scope>NUCLEOTIDE SEQUENCE [LARGE SCALE GENOMIC DNA]</scope>
    <source>
        <strain evidence="10">Tucson 14024-0371.13</strain>
    </source>
</reference>
<feature type="region of interest" description="Disordered" evidence="6">
    <location>
        <begin position="52"/>
        <end position="157"/>
    </location>
</feature>
<dbReference type="InterPro" id="IPR038130">
    <property type="entry name" value="PTN/MK_C_dom_sf"/>
</dbReference>
<name>B3M8Y2_DROAN</name>
<evidence type="ECO:0000256" key="4">
    <source>
        <dbReference type="ARBA" id="ARBA00022729"/>
    </source>
</evidence>
<dbReference type="PANTHER" id="PTHR21050">
    <property type="entry name" value="MIDKINE AND PLEIOTROPHIN 1, ISOFORM A-RELATED"/>
    <property type="match status" value="1"/>
</dbReference>
<feature type="compositionally biased region" description="Basic and acidic residues" evidence="6">
    <location>
        <begin position="120"/>
        <end position="129"/>
    </location>
</feature>
<evidence type="ECO:0000313" key="9">
    <source>
        <dbReference type="EMBL" id="EDV38926.1"/>
    </source>
</evidence>
<feature type="compositionally biased region" description="Basic and acidic residues" evidence="6">
    <location>
        <begin position="266"/>
        <end position="277"/>
    </location>
</feature>
<sequence length="284" mass="31410">MNLILKLTTVVQLALLLRLAQIPGTTQGKEVTRDGVRLVMKTQSGNIMHLRAARGATEEEPAPVAGAPTETHRGRKNRKLNKSEDHLQPGGGHKTGNRKPQSGGDNGQHSQPKHKQGHNKNSEKQHRQGDAQQKQQHGHHRPGKKTGATGKNSENASTCRYAKSAWSECDAKTNMRTRVLSLKKGEQNCLPTRTIQKKCKKGCRYDKGTWSPCNNGQMTREDKLQTEVSGGQASDQNCDAVRKVNKKCKPAGNSAERKHNNGSNRNQKERKQKEKGSRRLSSNV</sequence>
<evidence type="ECO:0000256" key="5">
    <source>
        <dbReference type="ARBA" id="ARBA00023157"/>
    </source>
</evidence>
<evidence type="ECO:0000256" key="7">
    <source>
        <dbReference type="SAM" id="SignalP"/>
    </source>
</evidence>
<dbReference type="GeneID" id="6507671"/>
<dbReference type="eggNOG" id="ENOG502TM4H">
    <property type="taxonomic scope" value="Eukaryota"/>
</dbReference>
<evidence type="ECO:0000256" key="6">
    <source>
        <dbReference type="SAM" id="MobiDB-lite"/>
    </source>
</evidence>
<evidence type="ECO:0000259" key="8">
    <source>
        <dbReference type="Pfam" id="PF01091"/>
    </source>
</evidence>
<dbReference type="HOGENOM" id="CLU_085176_0_0_1"/>
<gene>
    <name evidence="9" type="primary">Dana\GF25045</name>
    <name evidence="9" type="synonym">dana_GLEANR_9725</name>
    <name evidence="9" type="ORF">GF25045</name>
</gene>
<dbReference type="OrthoDB" id="8818336at2759"/>
<dbReference type="OMA" id="WSECKAG"/>
<organism evidence="9 10">
    <name type="scientific">Drosophila ananassae</name>
    <name type="common">Fruit fly</name>
    <dbReference type="NCBI Taxonomy" id="7217"/>
    <lineage>
        <taxon>Eukaryota</taxon>
        <taxon>Metazoa</taxon>
        <taxon>Ecdysozoa</taxon>
        <taxon>Arthropoda</taxon>
        <taxon>Hexapoda</taxon>
        <taxon>Insecta</taxon>
        <taxon>Pterygota</taxon>
        <taxon>Neoptera</taxon>
        <taxon>Endopterygota</taxon>
        <taxon>Diptera</taxon>
        <taxon>Brachycera</taxon>
        <taxon>Muscomorpha</taxon>
        <taxon>Ephydroidea</taxon>
        <taxon>Drosophilidae</taxon>
        <taxon>Drosophila</taxon>
        <taxon>Sophophora</taxon>
    </lineage>
</organism>